<evidence type="ECO:0000313" key="13">
    <source>
        <dbReference type="Proteomes" id="UP000195602"/>
    </source>
</evidence>
<dbReference type="InterPro" id="IPR050527">
    <property type="entry name" value="Snail/Krueppel_Znf"/>
</dbReference>
<evidence type="ECO:0000256" key="5">
    <source>
        <dbReference type="ARBA" id="ARBA00022833"/>
    </source>
</evidence>
<keyword evidence="6" id="KW-0805">Transcription regulation</keyword>
<proteinExistence type="predicted"/>
<dbReference type="Gene3D" id="3.30.160.60">
    <property type="entry name" value="Classic Zinc Finger"/>
    <property type="match status" value="3"/>
</dbReference>
<dbReference type="GO" id="GO:0005634">
    <property type="term" value="C:nucleus"/>
    <property type="evidence" value="ECO:0007669"/>
    <property type="project" value="UniProtKB-SubCell"/>
</dbReference>
<reference evidence="12 13" key="1">
    <citation type="submission" date="2017-04" db="EMBL/GenBank/DDBJ databases">
        <title>Draft genome of the yeast Clavispora lusitaniae type strain CBS 6936.</title>
        <authorList>
            <person name="Durrens P."/>
            <person name="Klopp C."/>
            <person name="Biteau N."/>
            <person name="Fitton-Ouhabi V."/>
            <person name="Dementhon K."/>
            <person name="Accoceberry I."/>
            <person name="Sherman D.J."/>
            <person name="Noel T."/>
        </authorList>
    </citation>
    <scope>NUCLEOTIDE SEQUENCE [LARGE SCALE GENOMIC DNA]</scope>
    <source>
        <strain evidence="12 13">CBS 6936</strain>
    </source>
</reference>
<dbReference type="Pfam" id="PF00096">
    <property type="entry name" value="zf-C2H2"/>
    <property type="match status" value="2"/>
</dbReference>
<evidence type="ECO:0000256" key="3">
    <source>
        <dbReference type="ARBA" id="ARBA00022737"/>
    </source>
</evidence>
<dbReference type="GO" id="GO:0071248">
    <property type="term" value="P:cellular response to metal ion"/>
    <property type="evidence" value="ECO:0007669"/>
    <property type="project" value="UniProtKB-ARBA"/>
</dbReference>
<dbReference type="SMART" id="SM00355">
    <property type="entry name" value="ZnF_C2H2"/>
    <property type="match status" value="2"/>
</dbReference>
<evidence type="ECO:0000256" key="8">
    <source>
        <dbReference type="ARBA" id="ARBA00023242"/>
    </source>
</evidence>
<gene>
    <name evidence="12" type="ORF">A9F13_11g00308</name>
</gene>
<dbReference type="PROSITE" id="PS50157">
    <property type="entry name" value="ZINC_FINGER_C2H2_2"/>
    <property type="match status" value="3"/>
</dbReference>
<feature type="compositionally biased region" description="Low complexity" evidence="10">
    <location>
        <begin position="339"/>
        <end position="352"/>
    </location>
</feature>
<accession>A0AA91T0Z7</accession>
<feature type="region of interest" description="Disordered" evidence="10">
    <location>
        <begin position="1"/>
        <end position="66"/>
    </location>
</feature>
<feature type="compositionally biased region" description="Basic residues" evidence="10">
    <location>
        <begin position="393"/>
        <end position="418"/>
    </location>
</feature>
<comment type="caution">
    <text evidence="12">The sequence shown here is derived from an EMBL/GenBank/DDBJ whole genome shotgun (WGS) entry which is preliminary data.</text>
</comment>
<feature type="region of interest" description="Disordered" evidence="10">
    <location>
        <begin position="567"/>
        <end position="605"/>
    </location>
</feature>
<keyword evidence="8" id="KW-0539">Nucleus</keyword>
<comment type="subcellular location">
    <subcellularLocation>
        <location evidence="1">Nucleus</location>
    </subcellularLocation>
</comment>
<feature type="domain" description="C2H2-type" evidence="11">
    <location>
        <begin position="520"/>
        <end position="556"/>
    </location>
</feature>
<feature type="compositionally biased region" description="Polar residues" evidence="10">
    <location>
        <begin position="27"/>
        <end position="59"/>
    </location>
</feature>
<dbReference type="KEGG" id="clus:A9F13_11g00308"/>
<dbReference type="InterPro" id="IPR036236">
    <property type="entry name" value="Znf_C2H2_sf"/>
</dbReference>
<dbReference type="GO" id="GO:0008270">
    <property type="term" value="F:zinc ion binding"/>
    <property type="evidence" value="ECO:0007669"/>
    <property type="project" value="UniProtKB-KW"/>
</dbReference>
<evidence type="ECO:0000256" key="4">
    <source>
        <dbReference type="ARBA" id="ARBA00022771"/>
    </source>
</evidence>
<evidence type="ECO:0000256" key="9">
    <source>
        <dbReference type="PROSITE-ProRule" id="PRU00042"/>
    </source>
</evidence>
<dbReference type="AlphaFoldDB" id="A0AA91T0Z7"/>
<evidence type="ECO:0000256" key="10">
    <source>
        <dbReference type="SAM" id="MobiDB-lite"/>
    </source>
</evidence>
<dbReference type="EMBL" id="LYUB02000011">
    <property type="protein sequence ID" value="OVF07699.1"/>
    <property type="molecule type" value="Genomic_DNA"/>
</dbReference>
<keyword evidence="2" id="KW-0479">Metal-binding</keyword>
<keyword evidence="7" id="KW-0804">Transcription</keyword>
<dbReference type="Proteomes" id="UP000195602">
    <property type="component" value="Unassembled WGS sequence"/>
</dbReference>
<evidence type="ECO:0000313" key="12">
    <source>
        <dbReference type="EMBL" id="OVF07699.1"/>
    </source>
</evidence>
<dbReference type="SUPFAM" id="SSF57667">
    <property type="entry name" value="beta-beta-alpha zinc fingers"/>
    <property type="match status" value="1"/>
</dbReference>
<dbReference type="GO" id="GO:0000978">
    <property type="term" value="F:RNA polymerase II cis-regulatory region sequence-specific DNA binding"/>
    <property type="evidence" value="ECO:0007669"/>
    <property type="project" value="TreeGrafter"/>
</dbReference>
<dbReference type="PROSITE" id="PS00028">
    <property type="entry name" value="ZINC_FINGER_C2H2_1"/>
    <property type="match status" value="2"/>
</dbReference>
<evidence type="ECO:0000256" key="6">
    <source>
        <dbReference type="ARBA" id="ARBA00023015"/>
    </source>
</evidence>
<keyword evidence="4 9" id="KW-0863">Zinc-finger</keyword>
<dbReference type="FunFam" id="3.30.160.60:FF:000181">
    <property type="entry name" value="C2H2 type zinc finger protein"/>
    <property type="match status" value="1"/>
</dbReference>
<keyword evidence="5" id="KW-0862">Zinc</keyword>
<dbReference type="GO" id="GO:0071468">
    <property type="term" value="P:cellular response to acidic pH"/>
    <property type="evidence" value="ECO:0007669"/>
    <property type="project" value="UniProtKB-ARBA"/>
</dbReference>
<feature type="domain" description="C2H2-type" evidence="11">
    <location>
        <begin position="492"/>
        <end position="519"/>
    </location>
</feature>
<dbReference type="GO" id="GO:0000981">
    <property type="term" value="F:DNA-binding transcription factor activity, RNA polymerase II-specific"/>
    <property type="evidence" value="ECO:0007669"/>
    <property type="project" value="TreeGrafter"/>
</dbReference>
<evidence type="ECO:0000259" key="11">
    <source>
        <dbReference type="PROSITE" id="PS50157"/>
    </source>
</evidence>
<dbReference type="InterPro" id="IPR013087">
    <property type="entry name" value="Znf_C2H2_type"/>
</dbReference>
<evidence type="ECO:0000256" key="2">
    <source>
        <dbReference type="ARBA" id="ARBA00022723"/>
    </source>
</evidence>
<dbReference type="PANTHER" id="PTHR24388:SF54">
    <property type="entry name" value="PROTEIN ESCARGOT"/>
    <property type="match status" value="1"/>
</dbReference>
<evidence type="ECO:0000256" key="7">
    <source>
        <dbReference type="ARBA" id="ARBA00023163"/>
    </source>
</evidence>
<dbReference type="FunFam" id="3.30.160.60:FF:000534">
    <property type="entry name" value="zinc finger protein 674"/>
    <property type="match status" value="1"/>
</dbReference>
<protein>
    <submittedName>
        <fullName evidence="12">Transcriptional regulator</fullName>
    </submittedName>
</protein>
<sequence>MDNSQASERDQFHPYIDISSPALESGDQLSNMAPSNAMANLGSSSLSPDFLSVQGSGNADQDKQSAVFGDAVNKHLSAAEATSSSFHLSPAEPSDSLYSDYLSPHVYTPGYSNSDTHSTHTLYSDTSSVPGSPFHDAASHFSEAFTPNDRFDLSMGQGFLEPAPRTVQDAFVNEIMLGESVSSTNLHQMGQSLNGAGYNNSDYKNDNVKTEDYIQNLSYNLDSSYNQNSKLSQNLNEKQSYNQHLDQNYGQSFNQSYDQSYPGSIYNQKEVSKENSAFDNSYQSMSVFGQGSLFSDSVRLTENNLSSYNDSRSGQAETREDVTISIHQAPDEVAARTPSLFSNSSHSSLNNSPQHDSLHPQMGTFGSSQGHLPLSPASDNDGLLNPDEFQNIRRGRQRAHSLKVRSQSRSRSRSRSRTSVHDDHGDESNDNEPSSGKVSSREKMLELASTGQPSNRVQKHPSLYACELCDKRFTRPYNLKSHLRTHTDERPFVCSVCGKAFARQHDRKRHEDLHSGEKKFQCKGVLMDGTPYGCGRKFARADALRRHFQTESGKECIRLLVEEDERERKAGRKSQGFQLPDGDFLSPSEVSGHLNIPQVAISPPQ</sequence>
<evidence type="ECO:0000256" key="1">
    <source>
        <dbReference type="ARBA" id="ARBA00004123"/>
    </source>
</evidence>
<name>A0AA91T0Z7_CLALS</name>
<keyword evidence="3" id="KW-0677">Repeat</keyword>
<feature type="region of interest" description="Disordered" evidence="10">
    <location>
        <begin position="337"/>
        <end position="457"/>
    </location>
</feature>
<feature type="domain" description="C2H2-type" evidence="11">
    <location>
        <begin position="464"/>
        <end position="491"/>
    </location>
</feature>
<organism evidence="12 13">
    <name type="scientific">Clavispora lusitaniae</name>
    <name type="common">Candida lusitaniae</name>
    <dbReference type="NCBI Taxonomy" id="36911"/>
    <lineage>
        <taxon>Eukaryota</taxon>
        <taxon>Fungi</taxon>
        <taxon>Dikarya</taxon>
        <taxon>Ascomycota</taxon>
        <taxon>Saccharomycotina</taxon>
        <taxon>Pichiomycetes</taxon>
        <taxon>Metschnikowiaceae</taxon>
        <taxon>Clavispora</taxon>
    </lineage>
</organism>
<dbReference type="PANTHER" id="PTHR24388">
    <property type="entry name" value="ZINC FINGER PROTEIN"/>
    <property type="match status" value="1"/>
</dbReference>